<dbReference type="AlphaFoldDB" id="A0AA38SZL4"/>
<reference evidence="2" key="1">
    <citation type="submission" date="2023-03" db="EMBL/GenBank/DDBJ databases">
        <title>Chromosome-scale reference genome and RAD-based genetic map of yellow starthistle (Centaurea solstitialis) reveal putative structural variation and QTLs associated with invader traits.</title>
        <authorList>
            <person name="Reatini B."/>
            <person name="Cang F.A."/>
            <person name="Jiang Q."/>
            <person name="Mckibben M.T.W."/>
            <person name="Barker M.S."/>
            <person name="Rieseberg L.H."/>
            <person name="Dlugosch K.M."/>
        </authorList>
    </citation>
    <scope>NUCLEOTIDE SEQUENCE</scope>
    <source>
        <strain evidence="2">CAN-66</strain>
        <tissue evidence="2">Leaf</tissue>
    </source>
</reference>
<keyword evidence="3" id="KW-1185">Reference proteome</keyword>
<gene>
    <name evidence="2" type="ORF">OSB04_025042</name>
</gene>
<dbReference type="EMBL" id="JARYMX010000006">
    <property type="protein sequence ID" value="KAJ9545335.1"/>
    <property type="molecule type" value="Genomic_DNA"/>
</dbReference>
<name>A0AA38SZL4_9ASTR</name>
<dbReference type="Proteomes" id="UP001172457">
    <property type="component" value="Chromosome 6"/>
</dbReference>
<protein>
    <submittedName>
        <fullName evidence="2">Uncharacterized protein</fullName>
    </submittedName>
</protein>
<feature type="compositionally biased region" description="Low complexity" evidence="1">
    <location>
        <begin position="286"/>
        <end position="300"/>
    </location>
</feature>
<dbReference type="CDD" id="cd09272">
    <property type="entry name" value="RNase_HI_RT_Ty1"/>
    <property type="match status" value="1"/>
</dbReference>
<comment type="caution">
    <text evidence="2">The sequence shown here is derived from an EMBL/GenBank/DDBJ whole genome shotgun (WGS) entry which is preliminary data.</text>
</comment>
<evidence type="ECO:0000256" key="1">
    <source>
        <dbReference type="SAM" id="MobiDB-lite"/>
    </source>
</evidence>
<feature type="region of interest" description="Disordered" evidence="1">
    <location>
        <begin position="272"/>
        <end position="379"/>
    </location>
</feature>
<evidence type="ECO:0000313" key="3">
    <source>
        <dbReference type="Proteomes" id="UP001172457"/>
    </source>
</evidence>
<feature type="compositionally biased region" description="Polar residues" evidence="1">
    <location>
        <begin position="321"/>
        <end position="334"/>
    </location>
</feature>
<evidence type="ECO:0000313" key="2">
    <source>
        <dbReference type="EMBL" id="KAJ9545335.1"/>
    </source>
</evidence>
<proteinExistence type="predicted"/>
<sequence length="379" mass="42598">MDSESNAGLWSFFLLQTPIYIDNNSAISIVNNPVKHSKTKHIEIKYHFIRDCNEKKLIQVLKVHTDDQYADLFTKAFDIHGEVLGLLKRRRSLIVTPAIIRQHLGLQDESGTTMISTSTIMDAFVRMGYTGSRTSLKYLKGKFCPQWRFFVHTLLHCFSKKTTSFGEFSSTIASALVCLATNQVFNFSQMIFDDLVYNLENINNDKVKSFYMFPRFVQEVITKELTTVPMDGDTYQSHALGNKVFSNMKRPATGSNETFTPLFSTMMRVNHPQGEASGLQPSQSSIPTDDLPTPITDTIPQSLDTTPTPTLKKYNRKNRGAPSSSGSMPNQPLNHQLEHSPSENIQRDTPGVLPHSSIKKVPSKEMEGHVVGKAQTTED</sequence>
<accession>A0AA38SZL4</accession>
<organism evidence="2 3">
    <name type="scientific">Centaurea solstitialis</name>
    <name type="common">yellow star-thistle</name>
    <dbReference type="NCBI Taxonomy" id="347529"/>
    <lineage>
        <taxon>Eukaryota</taxon>
        <taxon>Viridiplantae</taxon>
        <taxon>Streptophyta</taxon>
        <taxon>Embryophyta</taxon>
        <taxon>Tracheophyta</taxon>
        <taxon>Spermatophyta</taxon>
        <taxon>Magnoliopsida</taxon>
        <taxon>eudicotyledons</taxon>
        <taxon>Gunneridae</taxon>
        <taxon>Pentapetalae</taxon>
        <taxon>asterids</taxon>
        <taxon>campanulids</taxon>
        <taxon>Asterales</taxon>
        <taxon>Asteraceae</taxon>
        <taxon>Carduoideae</taxon>
        <taxon>Cardueae</taxon>
        <taxon>Centaureinae</taxon>
        <taxon>Centaurea</taxon>
    </lineage>
</organism>